<name>A0ABW2RFR7_9BACL</name>
<gene>
    <name evidence="8" type="ORF">ACFQNG_01555</name>
</gene>
<dbReference type="PROSITE" id="PS50005">
    <property type="entry name" value="TPR"/>
    <property type="match status" value="2"/>
</dbReference>
<dbReference type="PANTHER" id="PTHR46630:SF1">
    <property type="entry name" value="TETRATRICOPEPTIDE REPEAT PROTEIN 29"/>
    <property type="match status" value="1"/>
</dbReference>
<dbReference type="RefSeq" id="WP_379863042.1">
    <property type="nucleotide sequence ID" value="NZ_JBHTBW010000005.1"/>
</dbReference>
<dbReference type="Gene3D" id="1.10.260.40">
    <property type="entry name" value="lambda repressor-like DNA-binding domains"/>
    <property type="match status" value="1"/>
</dbReference>
<comment type="caution">
    <text evidence="8">The sequence shown here is derived from an EMBL/GenBank/DDBJ whole genome shotgun (WGS) entry which is preliminary data.</text>
</comment>
<feature type="repeat" description="TPR" evidence="6">
    <location>
        <begin position="321"/>
        <end position="354"/>
    </location>
</feature>
<keyword evidence="2" id="KW-0963">Cytoplasm</keyword>
<dbReference type="InterPro" id="IPR051476">
    <property type="entry name" value="Bac_ResReg_Asp_Phosphatase"/>
</dbReference>
<dbReference type="PANTHER" id="PTHR46630">
    <property type="entry name" value="TETRATRICOPEPTIDE REPEAT PROTEIN 29"/>
    <property type="match status" value="1"/>
</dbReference>
<comment type="subcellular location">
    <subcellularLocation>
        <location evidence="1">Cytoplasm</location>
    </subcellularLocation>
</comment>
<dbReference type="CDD" id="cd00093">
    <property type="entry name" value="HTH_XRE"/>
    <property type="match status" value="1"/>
</dbReference>
<sequence>MNILEMSEVGKYIRKVRKERGLRLEDLSDEHISTATISNIERGVPHVNKDKVLYLMNKLGLDLSEVPDMVEKDTGSIESLQVKFTAIETMIQLGNTQRALALLSDLSDEVLSQHQATIHYLKGRIHLAKRDWRKAERELSEAIRLAYQDPYSPKANLEAASYLCLSECRAQHKDWEQVLKYVERGLDALVGEEESFEQTPVKLSLARIRSLHKLGRTDEALRGIEQVWTRLPEIRSRQLVIQMYTIRAELLREMKLYQDAIRYAREGSQIAVSSKEYDEMFHLWSVLAHAYKEAGQLVDAETAFEFVLELGDYLSNKEEWVRAICSLGQVYLMQGKMEQARETLKQALELAERIHHGMLTSAALILLGQVMKNMNHYLDAIEYFKRAGKVADKNKCKESVYLCYYELADCYEKMGDVEKFKEATERMYRTQKEMNKSRRIFE</sequence>
<dbReference type="SMART" id="SM00028">
    <property type="entry name" value="TPR"/>
    <property type="match status" value="6"/>
</dbReference>
<keyword evidence="4 6" id="KW-0802">TPR repeat</keyword>
<keyword evidence="3" id="KW-0677">Repeat</keyword>
<evidence type="ECO:0000256" key="6">
    <source>
        <dbReference type="PROSITE-ProRule" id="PRU00339"/>
    </source>
</evidence>
<feature type="domain" description="HTH cro/C1-type" evidence="7">
    <location>
        <begin position="13"/>
        <end position="66"/>
    </location>
</feature>
<dbReference type="InterPro" id="IPR011990">
    <property type="entry name" value="TPR-like_helical_dom_sf"/>
</dbReference>
<reference evidence="9" key="1">
    <citation type="journal article" date="2019" name="Int. J. Syst. Evol. Microbiol.">
        <title>The Global Catalogue of Microorganisms (GCM) 10K type strain sequencing project: providing services to taxonomists for standard genome sequencing and annotation.</title>
        <authorList>
            <consortium name="The Broad Institute Genomics Platform"/>
            <consortium name="The Broad Institute Genome Sequencing Center for Infectious Disease"/>
            <person name="Wu L."/>
            <person name="Ma J."/>
        </authorList>
    </citation>
    <scope>NUCLEOTIDE SEQUENCE [LARGE SCALE GENOMIC DNA]</scope>
    <source>
        <strain evidence="9">CGMCC 1.12942</strain>
    </source>
</reference>
<dbReference type="InterPro" id="IPR010982">
    <property type="entry name" value="Lambda_DNA-bd_dom_sf"/>
</dbReference>
<dbReference type="Gene3D" id="1.25.40.10">
    <property type="entry name" value="Tetratricopeptide repeat domain"/>
    <property type="match status" value="3"/>
</dbReference>
<evidence type="ECO:0000256" key="1">
    <source>
        <dbReference type="ARBA" id="ARBA00004496"/>
    </source>
</evidence>
<dbReference type="SUPFAM" id="SSF47413">
    <property type="entry name" value="lambda repressor-like DNA-binding domains"/>
    <property type="match status" value="1"/>
</dbReference>
<evidence type="ECO:0000259" key="7">
    <source>
        <dbReference type="PROSITE" id="PS50943"/>
    </source>
</evidence>
<dbReference type="PROSITE" id="PS50943">
    <property type="entry name" value="HTH_CROC1"/>
    <property type="match status" value="1"/>
</dbReference>
<evidence type="ECO:0000256" key="5">
    <source>
        <dbReference type="ARBA" id="ARBA00038253"/>
    </source>
</evidence>
<dbReference type="InterPro" id="IPR001387">
    <property type="entry name" value="Cro/C1-type_HTH"/>
</dbReference>
<evidence type="ECO:0000256" key="3">
    <source>
        <dbReference type="ARBA" id="ARBA00022737"/>
    </source>
</evidence>
<dbReference type="SMART" id="SM00530">
    <property type="entry name" value="HTH_XRE"/>
    <property type="match status" value="1"/>
</dbReference>
<dbReference type="Pfam" id="PF13181">
    <property type="entry name" value="TPR_8"/>
    <property type="match status" value="1"/>
</dbReference>
<comment type="similarity">
    <text evidence="5">Belongs to the Rap family.</text>
</comment>
<evidence type="ECO:0000256" key="2">
    <source>
        <dbReference type="ARBA" id="ARBA00022490"/>
    </source>
</evidence>
<evidence type="ECO:0000313" key="9">
    <source>
        <dbReference type="Proteomes" id="UP001596500"/>
    </source>
</evidence>
<dbReference type="SUPFAM" id="SSF48452">
    <property type="entry name" value="TPR-like"/>
    <property type="match status" value="2"/>
</dbReference>
<feature type="repeat" description="TPR" evidence="6">
    <location>
        <begin position="361"/>
        <end position="394"/>
    </location>
</feature>
<accession>A0ABW2RFR7</accession>
<keyword evidence="9" id="KW-1185">Reference proteome</keyword>
<organism evidence="8 9">
    <name type="scientific">Laceyella putida</name>
    <dbReference type="NCBI Taxonomy" id="110101"/>
    <lineage>
        <taxon>Bacteria</taxon>
        <taxon>Bacillati</taxon>
        <taxon>Bacillota</taxon>
        <taxon>Bacilli</taxon>
        <taxon>Bacillales</taxon>
        <taxon>Thermoactinomycetaceae</taxon>
        <taxon>Laceyella</taxon>
    </lineage>
</organism>
<dbReference type="Pfam" id="PF13424">
    <property type="entry name" value="TPR_12"/>
    <property type="match status" value="1"/>
</dbReference>
<evidence type="ECO:0000256" key="4">
    <source>
        <dbReference type="ARBA" id="ARBA00022803"/>
    </source>
</evidence>
<evidence type="ECO:0000313" key="8">
    <source>
        <dbReference type="EMBL" id="MFC7439852.1"/>
    </source>
</evidence>
<dbReference type="Pfam" id="PF01381">
    <property type="entry name" value="HTH_3"/>
    <property type="match status" value="1"/>
</dbReference>
<dbReference type="InterPro" id="IPR019734">
    <property type="entry name" value="TPR_rpt"/>
</dbReference>
<protein>
    <submittedName>
        <fullName evidence="8">Helix-turn-helix domain-containing protein</fullName>
    </submittedName>
</protein>
<dbReference type="Proteomes" id="UP001596500">
    <property type="component" value="Unassembled WGS sequence"/>
</dbReference>
<proteinExistence type="inferred from homology"/>
<dbReference type="EMBL" id="JBHTBW010000005">
    <property type="protein sequence ID" value="MFC7439852.1"/>
    <property type="molecule type" value="Genomic_DNA"/>
</dbReference>